<evidence type="ECO:0008006" key="4">
    <source>
        <dbReference type="Google" id="ProtNLM"/>
    </source>
</evidence>
<evidence type="ECO:0000313" key="3">
    <source>
        <dbReference type="Proteomes" id="UP000310314"/>
    </source>
</evidence>
<evidence type="ECO:0000256" key="1">
    <source>
        <dbReference type="SAM" id="SignalP"/>
    </source>
</evidence>
<dbReference type="OrthoDB" id="1437993at2"/>
<comment type="caution">
    <text evidence="2">The sequence shown here is derived from an EMBL/GenBank/DDBJ whole genome shotgun (WGS) entry which is preliminary data.</text>
</comment>
<keyword evidence="1" id="KW-0732">Signal</keyword>
<protein>
    <recommendedName>
        <fullName evidence="4">Lipocalin-like domain-containing protein</fullName>
    </recommendedName>
</protein>
<sequence length="136" mass="14868">MKTKNYKTLLIICCTILIVGCSSDPGGGTTFIPGFNATWQVEGDSDYKIDLQPNDDNKNVHMGVFDGDEIHNSKSELNNPLSGSFKGLEIEFTINREDPGPDVQYKGTMTPVSETDHTIVRIELSSSEGDLVLVSL</sequence>
<feature type="chain" id="PRO_5024395584" description="Lipocalin-like domain-containing protein" evidence="1">
    <location>
        <begin position="24"/>
        <end position="136"/>
    </location>
</feature>
<organism evidence="2 3">
    <name type="scientific">Maribacter algarum</name>
    <name type="common">ex Zhang et al. 2020</name>
    <dbReference type="NCBI Taxonomy" id="2578118"/>
    <lineage>
        <taxon>Bacteria</taxon>
        <taxon>Pseudomonadati</taxon>
        <taxon>Bacteroidota</taxon>
        <taxon>Flavobacteriia</taxon>
        <taxon>Flavobacteriales</taxon>
        <taxon>Flavobacteriaceae</taxon>
        <taxon>Maribacter</taxon>
    </lineage>
</organism>
<dbReference type="EMBL" id="VATY01000001">
    <property type="protein sequence ID" value="TMM58022.1"/>
    <property type="molecule type" value="Genomic_DNA"/>
</dbReference>
<dbReference type="PROSITE" id="PS51257">
    <property type="entry name" value="PROKAR_LIPOPROTEIN"/>
    <property type="match status" value="1"/>
</dbReference>
<keyword evidence="3" id="KW-1185">Reference proteome</keyword>
<feature type="signal peptide" evidence="1">
    <location>
        <begin position="1"/>
        <end position="23"/>
    </location>
</feature>
<dbReference type="Proteomes" id="UP000310314">
    <property type="component" value="Unassembled WGS sequence"/>
</dbReference>
<accession>A0A5S3PV04</accession>
<proteinExistence type="predicted"/>
<evidence type="ECO:0000313" key="2">
    <source>
        <dbReference type="EMBL" id="TMM58022.1"/>
    </source>
</evidence>
<name>A0A5S3PV04_9FLAO</name>
<reference evidence="2 3" key="1">
    <citation type="submission" date="2019-05" db="EMBL/GenBank/DDBJ databases">
        <authorList>
            <person name="Zhang J.-Y."/>
            <person name="Feg X."/>
            <person name="Du Z.-J."/>
        </authorList>
    </citation>
    <scope>NUCLEOTIDE SEQUENCE [LARGE SCALE GENOMIC DNA]</scope>
    <source>
        <strain evidence="2 3">RZ26</strain>
    </source>
</reference>
<gene>
    <name evidence="2" type="ORF">FEE95_00935</name>
</gene>
<dbReference type="RefSeq" id="WP_138655954.1">
    <property type="nucleotide sequence ID" value="NZ_VATY01000001.1"/>
</dbReference>
<dbReference type="AlphaFoldDB" id="A0A5S3PV04"/>